<keyword evidence="3" id="KW-1185">Reference proteome</keyword>
<evidence type="ECO:0008006" key="4">
    <source>
        <dbReference type="Google" id="ProtNLM"/>
    </source>
</evidence>
<protein>
    <recommendedName>
        <fullName evidence="4">McrBC 5-methylcytosine restriction system component</fullName>
    </recommendedName>
</protein>
<name>A0ABX2RTG8_9ACTN</name>
<dbReference type="InterPro" id="IPR019292">
    <property type="entry name" value="McrC"/>
</dbReference>
<dbReference type="Proteomes" id="UP000631553">
    <property type="component" value="Unassembled WGS sequence"/>
</dbReference>
<accession>A0ABX2RTG8</accession>
<evidence type="ECO:0000313" key="2">
    <source>
        <dbReference type="EMBL" id="NYF58559.1"/>
    </source>
</evidence>
<proteinExistence type="predicted"/>
<dbReference type="Pfam" id="PF10117">
    <property type="entry name" value="McrBC"/>
    <property type="match status" value="1"/>
</dbReference>
<evidence type="ECO:0000256" key="1">
    <source>
        <dbReference type="SAM" id="MobiDB-lite"/>
    </source>
</evidence>
<feature type="region of interest" description="Disordered" evidence="1">
    <location>
        <begin position="1"/>
        <end position="20"/>
    </location>
</feature>
<comment type="caution">
    <text evidence="2">The sequence shown here is derived from an EMBL/GenBank/DDBJ whole genome shotgun (WGS) entry which is preliminary data.</text>
</comment>
<dbReference type="EMBL" id="JACCCQ010000001">
    <property type="protein sequence ID" value="NYF58559.1"/>
    <property type="molecule type" value="Genomic_DNA"/>
</dbReference>
<gene>
    <name evidence="2" type="ORF">HDA35_004390</name>
</gene>
<reference evidence="2 3" key="1">
    <citation type="submission" date="2020-07" db="EMBL/GenBank/DDBJ databases">
        <title>Sequencing the genomes of 1000 actinobacteria strains.</title>
        <authorList>
            <person name="Klenk H.-P."/>
        </authorList>
    </citation>
    <scope>NUCLEOTIDE SEQUENCE [LARGE SCALE GENOMIC DNA]</scope>
    <source>
        <strain evidence="2 3">DSM 43814</strain>
    </source>
</reference>
<organism evidence="2 3">
    <name type="scientific">Micromonospora purpureochromogenes</name>
    <dbReference type="NCBI Taxonomy" id="47872"/>
    <lineage>
        <taxon>Bacteria</taxon>
        <taxon>Bacillati</taxon>
        <taxon>Actinomycetota</taxon>
        <taxon>Actinomycetes</taxon>
        <taxon>Micromonosporales</taxon>
        <taxon>Micromonosporaceae</taxon>
        <taxon>Micromonospora</taxon>
    </lineage>
</organism>
<evidence type="ECO:0000313" key="3">
    <source>
        <dbReference type="Proteomes" id="UP000631553"/>
    </source>
</evidence>
<sequence length="184" mass="20400">MLAETEHTASSRGHRRSDPVELSIPTDALWETIVHQVLLSAGFDRVLDQRSQPTGLVVDPWVANPATTASTHPDNVAVAGTDIWIVDAKYKMLTAGAAPSREDQYQMFAYSHLVADPGLTVRGAVLIYPGHPSTRRWRRGRDEPGSAQHLIATTIPFPRPEQVRNPTVWQSYLDEAAAYFRLGF</sequence>